<feature type="non-terminal residue" evidence="1">
    <location>
        <position position="155"/>
    </location>
</feature>
<dbReference type="Proteomes" id="UP000242381">
    <property type="component" value="Unassembled WGS sequence"/>
</dbReference>
<gene>
    <name evidence="1" type="ORF">BCV71DRAFT_163497</name>
</gene>
<proteinExistence type="predicted"/>
<organism evidence="1 2">
    <name type="scientific">Rhizopus microsporus</name>
    <dbReference type="NCBI Taxonomy" id="58291"/>
    <lineage>
        <taxon>Eukaryota</taxon>
        <taxon>Fungi</taxon>
        <taxon>Fungi incertae sedis</taxon>
        <taxon>Mucoromycota</taxon>
        <taxon>Mucoromycotina</taxon>
        <taxon>Mucoromycetes</taxon>
        <taxon>Mucorales</taxon>
        <taxon>Mucorineae</taxon>
        <taxon>Rhizopodaceae</taxon>
        <taxon>Rhizopus</taxon>
    </lineage>
</organism>
<feature type="non-terminal residue" evidence="1">
    <location>
        <position position="1"/>
    </location>
</feature>
<name>A0A1X0RXX7_RHIZD</name>
<reference evidence="1 2" key="1">
    <citation type="journal article" date="2016" name="Proc. Natl. Acad. Sci. U.S.A.">
        <title>Lipid metabolic changes in an early divergent fungus govern the establishment of a mutualistic symbiosis with endobacteria.</title>
        <authorList>
            <person name="Lastovetsky O.A."/>
            <person name="Gaspar M.L."/>
            <person name="Mondo S.J."/>
            <person name="LaButti K.M."/>
            <person name="Sandor L."/>
            <person name="Grigoriev I.V."/>
            <person name="Henry S.A."/>
            <person name="Pawlowska T.E."/>
        </authorList>
    </citation>
    <scope>NUCLEOTIDE SEQUENCE [LARGE SCALE GENOMIC DNA]</scope>
    <source>
        <strain evidence="1 2">ATCC 11559</strain>
    </source>
</reference>
<dbReference type="AlphaFoldDB" id="A0A1X0RXX7"/>
<accession>A0A1X0RXX7</accession>
<dbReference type="EMBL" id="KV921372">
    <property type="protein sequence ID" value="ORE16870.1"/>
    <property type="molecule type" value="Genomic_DNA"/>
</dbReference>
<evidence type="ECO:0000313" key="1">
    <source>
        <dbReference type="EMBL" id="ORE16870.1"/>
    </source>
</evidence>
<sequence length="155" mass="17496">GHMQLSGNSKIERVGQTDLLEIKYNGKNVKHKFDVLKNLVRDAPVLFGRYILPKLSIALVSVATNWDDNKAIFDDSIEDKEYIPNVSNSGTELEHKMLLTALQPTIELNQKTDIKELCDISEAVVHLETSYGVFTNQRQYPIADALMPMFEMALS</sequence>
<dbReference type="OMA" id="CTIFDLE"/>
<evidence type="ECO:0000313" key="2">
    <source>
        <dbReference type="Proteomes" id="UP000242381"/>
    </source>
</evidence>
<protein>
    <submittedName>
        <fullName evidence="1">Uncharacterized protein</fullName>
    </submittedName>
</protein>